<dbReference type="GO" id="GO:0003677">
    <property type="term" value="F:DNA binding"/>
    <property type="evidence" value="ECO:0007669"/>
    <property type="project" value="UniProtKB-KW"/>
</dbReference>
<dbReference type="EMBL" id="FXBB01000016">
    <property type="protein sequence ID" value="SMG31830.1"/>
    <property type="molecule type" value="Genomic_DNA"/>
</dbReference>
<dbReference type="PANTHER" id="PTHR43537">
    <property type="entry name" value="TRANSCRIPTIONAL REGULATOR, GNTR FAMILY"/>
    <property type="match status" value="1"/>
</dbReference>
<keyword evidence="1" id="KW-0805">Transcription regulation</keyword>
<feature type="domain" description="HTH gntR-type" evidence="4">
    <location>
        <begin position="13"/>
        <end position="80"/>
    </location>
</feature>
<dbReference type="InterPro" id="IPR011711">
    <property type="entry name" value="GntR_C"/>
</dbReference>
<keyword evidence="2" id="KW-0238">DNA-binding</keyword>
<dbReference type="Pfam" id="PF07729">
    <property type="entry name" value="FCD"/>
    <property type="match status" value="1"/>
</dbReference>
<dbReference type="PROSITE" id="PS50949">
    <property type="entry name" value="HTH_GNTR"/>
    <property type="match status" value="1"/>
</dbReference>
<dbReference type="PANTHER" id="PTHR43537:SF5">
    <property type="entry name" value="UXU OPERON TRANSCRIPTIONAL REGULATOR"/>
    <property type="match status" value="1"/>
</dbReference>
<evidence type="ECO:0000256" key="3">
    <source>
        <dbReference type="ARBA" id="ARBA00023163"/>
    </source>
</evidence>
<evidence type="ECO:0000259" key="4">
    <source>
        <dbReference type="PROSITE" id="PS50949"/>
    </source>
</evidence>
<dbReference type="RefSeq" id="WP_159448274.1">
    <property type="nucleotide sequence ID" value="NZ_FXBB01000016.1"/>
</dbReference>
<dbReference type="STRING" id="561720.SAMN06275492_11641"/>
<dbReference type="GO" id="GO:0003700">
    <property type="term" value="F:DNA-binding transcription factor activity"/>
    <property type="evidence" value="ECO:0007669"/>
    <property type="project" value="InterPro"/>
</dbReference>
<protein>
    <submittedName>
        <fullName evidence="5">Transcriptional regulator, GntR family</fullName>
    </submittedName>
</protein>
<dbReference type="InterPro" id="IPR036390">
    <property type="entry name" value="WH_DNA-bd_sf"/>
</dbReference>
<dbReference type="Gene3D" id="1.10.10.10">
    <property type="entry name" value="Winged helix-like DNA-binding domain superfamily/Winged helix DNA-binding domain"/>
    <property type="match status" value="1"/>
</dbReference>
<dbReference type="InterPro" id="IPR000524">
    <property type="entry name" value="Tscrpt_reg_HTH_GntR"/>
</dbReference>
<dbReference type="Gene3D" id="1.20.120.530">
    <property type="entry name" value="GntR ligand-binding domain-like"/>
    <property type="match status" value="1"/>
</dbReference>
<evidence type="ECO:0000313" key="5">
    <source>
        <dbReference type="EMBL" id="SMG31830.1"/>
    </source>
</evidence>
<dbReference type="Pfam" id="PF00392">
    <property type="entry name" value="GntR"/>
    <property type="match status" value="1"/>
</dbReference>
<keyword evidence="3" id="KW-0804">Transcription</keyword>
<dbReference type="SMART" id="SM00895">
    <property type="entry name" value="FCD"/>
    <property type="match status" value="1"/>
</dbReference>
<evidence type="ECO:0000313" key="6">
    <source>
        <dbReference type="Proteomes" id="UP000193355"/>
    </source>
</evidence>
<dbReference type="AlphaFoldDB" id="A0A1X7JUH4"/>
<accession>A0A1X7JUH4</accession>
<dbReference type="SUPFAM" id="SSF46785">
    <property type="entry name" value="Winged helix' DNA-binding domain"/>
    <property type="match status" value="1"/>
</dbReference>
<dbReference type="PRINTS" id="PR00035">
    <property type="entry name" value="HTHGNTR"/>
</dbReference>
<keyword evidence="6" id="KW-1185">Reference proteome</keyword>
<reference evidence="6" key="1">
    <citation type="submission" date="2017-04" db="EMBL/GenBank/DDBJ databases">
        <authorList>
            <person name="Varghese N."/>
            <person name="Submissions S."/>
        </authorList>
    </citation>
    <scope>NUCLEOTIDE SEQUENCE [LARGE SCALE GENOMIC DNA]</scope>
    <source>
        <strain evidence="6">USBA 82</strain>
    </source>
</reference>
<dbReference type="CDD" id="cd07377">
    <property type="entry name" value="WHTH_GntR"/>
    <property type="match status" value="1"/>
</dbReference>
<organism evidence="5 6">
    <name type="scientific">Dethiosulfovibrio salsuginis</name>
    <dbReference type="NCBI Taxonomy" id="561720"/>
    <lineage>
        <taxon>Bacteria</taxon>
        <taxon>Thermotogati</taxon>
        <taxon>Synergistota</taxon>
        <taxon>Synergistia</taxon>
        <taxon>Synergistales</taxon>
        <taxon>Dethiosulfovibrionaceae</taxon>
        <taxon>Dethiosulfovibrio</taxon>
    </lineage>
</organism>
<dbReference type="SMART" id="SM00345">
    <property type="entry name" value="HTH_GNTR"/>
    <property type="match status" value="1"/>
</dbReference>
<dbReference type="SUPFAM" id="SSF48008">
    <property type="entry name" value="GntR ligand-binding domain-like"/>
    <property type="match status" value="1"/>
</dbReference>
<gene>
    <name evidence="5" type="ORF">SAMN06275492_11641</name>
</gene>
<dbReference type="InterPro" id="IPR008920">
    <property type="entry name" value="TF_FadR/GntR_C"/>
</dbReference>
<sequence length="236" mass="27199">MSLLSNAKTIKIKPVREIVYEQLRQAIVGGELEPGTRFTDGEIASEFNISRTPVREAIQKLEAEGLIERVPMRGNVVKGLLPKDVAQIFALRKALECLAVKYVAMNATEKELKNVRHILDQAKTYMTTLQGEALTDAYVPLVARYNKEMFEASHAPKIVDLIWNHREMLDRYRVVRVVIAKRMDESYRTREQMYSYFVSRSPEEASALWGNHIDKSYKIWLEVTGYSDQIGKHDYM</sequence>
<dbReference type="InterPro" id="IPR036388">
    <property type="entry name" value="WH-like_DNA-bd_sf"/>
</dbReference>
<evidence type="ECO:0000256" key="1">
    <source>
        <dbReference type="ARBA" id="ARBA00023015"/>
    </source>
</evidence>
<evidence type="ECO:0000256" key="2">
    <source>
        <dbReference type="ARBA" id="ARBA00023125"/>
    </source>
</evidence>
<dbReference type="OrthoDB" id="9781630at2"/>
<proteinExistence type="predicted"/>
<dbReference type="Proteomes" id="UP000193355">
    <property type="component" value="Unassembled WGS sequence"/>
</dbReference>
<name>A0A1X7JUH4_9BACT</name>